<dbReference type="Proteomes" id="UP000807115">
    <property type="component" value="Chromosome 3"/>
</dbReference>
<evidence type="ECO:0000313" key="9">
    <source>
        <dbReference type="Proteomes" id="UP000807115"/>
    </source>
</evidence>
<evidence type="ECO:0000256" key="1">
    <source>
        <dbReference type="ARBA" id="ARBA00004123"/>
    </source>
</evidence>
<dbReference type="Pfam" id="PF03106">
    <property type="entry name" value="WRKY"/>
    <property type="match status" value="1"/>
</dbReference>
<feature type="region of interest" description="Disordered" evidence="6">
    <location>
        <begin position="1"/>
        <end position="53"/>
    </location>
</feature>
<keyword evidence="5" id="KW-0539">Nucleus</keyword>
<organism evidence="8 9">
    <name type="scientific">Sorghum bicolor</name>
    <name type="common">Sorghum</name>
    <name type="synonym">Sorghum vulgare</name>
    <dbReference type="NCBI Taxonomy" id="4558"/>
    <lineage>
        <taxon>Eukaryota</taxon>
        <taxon>Viridiplantae</taxon>
        <taxon>Streptophyta</taxon>
        <taxon>Embryophyta</taxon>
        <taxon>Tracheophyta</taxon>
        <taxon>Spermatophyta</taxon>
        <taxon>Magnoliopsida</taxon>
        <taxon>Liliopsida</taxon>
        <taxon>Poales</taxon>
        <taxon>Poaceae</taxon>
        <taxon>PACMAD clade</taxon>
        <taxon>Panicoideae</taxon>
        <taxon>Andropogonodae</taxon>
        <taxon>Andropogoneae</taxon>
        <taxon>Sorghinae</taxon>
        <taxon>Sorghum</taxon>
    </lineage>
</organism>
<comment type="caution">
    <text evidence="8">The sequence shown here is derived from an EMBL/GenBank/DDBJ whole genome shotgun (WGS) entry which is preliminary data.</text>
</comment>
<keyword evidence="3" id="KW-0238">DNA-binding</keyword>
<dbReference type="PANTHER" id="PTHR31282">
    <property type="entry name" value="WRKY TRANSCRIPTION FACTOR 21-RELATED"/>
    <property type="match status" value="1"/>
</dbReference>
<evidence type="ECO:0000256" key="5">
    <source>
        <dbReference type="ARBA" id="ARBA00023242"/>
    </source>
</evidence>
<reference evidence="8" key="2">
    <citation type="submission" date="2020-10" db="EMBL/GenBank/DDBJ databases">
        <authorList>
            <person name="Cooper E.A."/>
            <person name="Brenton Z.W."/>
            <person name="Flinn B.S."/>
            <person name="Jenkins J."/>
            <person name="Shu S."/>
            <person name="Flowers D."/>
            <person name="Luo F."/>
            <person name="Wang Y."/>
            <person name="Xia P."/>
            <person name="Barry K."/>
            <person name="Daum C."/>
            <person name="Lipzen A."/>
            <person name="Yoshinaga Y."/>
            <person name="Schmutz J."/>
            <person name="Saski C."/>
            <person name="Vermerris W."/>
            <person name="Kresovich S."/>
        </authorList>
    </citation>
    <scope>NUCLEOTIDE SEQUENCE</scope>
</reference>
<dbReference type="KEGG" id="sbi:8057712"/>
<dbReference type="GO" id="GO:0005634">
    <property type="term" value="C:nucleus"/>
    <property type="evidence" value="ECO:0007669"/>
    <property type="project" value="UniProtKB-SubCell"/>
</dbReference>
<evidence type="ECO:0000313" key="8">
    <source>
        <dbReference type="EMBL" id="KAG0539927.1"/>
    </source>
</evidence>
<evidence type="ECO:0000256" key="3">
    <source>
        <dbReference type="ARBA" id="ARBA00023125"/>
    </source>
</evidence>
<dbReference type="EMBL" id="CM027682">
    <property type="protein sequence ID" value="KAG0539927.1"/>
    <property type="molecule type" value="Genomic_DNA"/>
</dbReference>
<feature type="region of interest" description="Disordered" evidence="6">
    <location>
        <begin position="205"/>
        <end position="230"/>
    </location>
</feature>
<dbReference type="InterPro" id="IPR036576">
    <property type="entry name" value="WRKY_dom_sf"/>
</dbReference>
<dbReference type="SUPFAM" id="SSF118290">
    <property type="entry name" value="WRKY DNA-binding domain"/>
    <property type="match status" value="1"/>
</dbReference>
<keyword evidence="2" id="KW-0805">Transcription regulation</keyword>
<evidence type="ECO:0000256" key="4">
    <source>
        <dbReference type="ARBA" id="ARBA00023163"/>
    </source>
</evidence>
<evidence type="ECO:0000256" key="2">
    <source>
        <dbReference type="ARBA" id="ARBA00023015"/>
    </source>
</evidence>
<dbReference type="SMART" id="SM00774">
    <property type="entry name" value="WRKY"/>
    <property type="match status" value="1"/>
</dbReference>
<evidence type="ECO:0000256" key="6">
    <source>
        <dbReference type="SAM" id="MobiDB-lite"/>
    </source>
</evidence>
<evidence type="ECO:0000259" key="7">
    <source>
        <dbReference type="PROSITE" id="PS50811"/>
    </source>
</evidence>
<dbReference type="PROSITE" id="PS50811">
    <property type="entry name" value="WRKY"/>
    <property type="match status" value="1"/>
</dbReference>
<comment type="subcellular location">
    <subcellularLocation>
        <location evidence="1">Nucleus</location>
    </subcellularLocation>
</comment>
<dbReference type="InterPro" id="IPR003657">
    <property type="entry name" value="WRKY_dom"/>
</dbReference>
<dbReference type="Gramene" id="EES01667">
    <property type="protein sequence ID" value="EES01667"/>
    <property type="gene ID" value="SORBI_3003G337600"/>
</dbReference>
<dbReference type="Gene3D" id="2.20.25.80">
    <property type="entry name" value="WRKY domain"/>
    <property type="match status" value="1"/>
</dbReference>
<reference evidence="8" key="1">
    <citation type="journal article" date="2019" name="BMC Genomics">
        <title>A new reference genome for Sorghum bicolor reveals high levels of sequence similarity between sweet and grain genotypes: implications for the genetics of sugar metabolism.</title>
        <authorList>
            <person name="Cooper E.A."/>
            <person name="Brenton Z.W."/>
            <person name="Flinn B.S."/>
            <person name="Jenkins J."/>
            <person name="Shu S."/>
            <person name="Flowers D."/>
            <person name="Luo F."/>
            <person name="Wang Y."/>
            <person name="Xia P."/>
            <person name="Barry K."/>
            <person name="Daum C."/>
            <person name="Lipzen A."/>
            <person name="Yoshinaga Y."/>
            <person name="Schmutz J."/>
            <person name="Saski C."/>
            <person name="Vermerris W."/>
            <person name="Kresovich S."/>
        </authorList>
    </citation>
    <scope>NUCLEOTIDE SEQUENCE</scope>
</reference>
<keyword evidence="4" id="KW-0804">Transcription</keyword>
<dbReference type="GO" id="GO:0043565">
    <property type="term" value="F:sequence-specific DNA binding"/>
    <property type="evidence" value="ECO:0007669"/>
    <property type="project" value="InterPro"/>
</dbReference>
<dbReference type="GO" id="GO:0003700">
    <property type="term" value="F:DNA-binding transcription factor activity"/>
    <property type="evidence" value="ECO:0007669"/>
    <property type="project" value="InterPro"/>
</dbReference>
<gene>
    <name evidence="8" type="ORF">BDA96_03G364400</name>
</gene>
<sequence>MKREQSFEFGDPSAQDAMGSAASESSYSPPGAVFGLSPPESASPRSGRHNRRRDRPSWVRLTYTPYFDGHLWRKYGQKKIKDAEYPRLYFRCSYREDRQCLASKLLQQKNGDDPPLYEVTYTYEHTCGAPPVSFPDIVAEPPPAAREGLVLRFDSPGGHGGHARMQQNGHCQQSTSRSPFMMLSFGSRSQTHDQHPAVFRSDLEAGSSSFPTEAPPAPPPPANGDGGDMLSTLNSFAYDFDNQMHFGDHTYLPHNNSNYDYDDY</sequence>
<dbReference type="InterPro" id="IPR044810">
    <property type="entry name" value="WRKY_plant"/>
</dbReference>
<accession>A0A921RGZ2</accession>
<dbReference type="OMA" id="KDAEYPR"/>
<protein>
    <recommendedName>
        <fullName evidence="7">WRKY domain-containing protein</fullName>
    </recommendedName>
</protein>
<feature type="domain" description="WRKY" evidence="7">
    <location>
        <begin position="68"/>
        <end position="130"/>
    </location>
</feature>
<feature type="compositionally biased region" description="Pro residues" evidence="6">
    <location>
        <begin position="213"/>
        <end position="222"/>
    </location>
</feature>
<proteinExistence type="predicted"/>
<dbReference type="OrthoDB" id="669581at2759"/>
<dbReference type="AlphaFoldDB" id="A0A921RGZ2"/>
<name>A0A921RGZ2_SORBI</name>